<accession>A0A8B2Z178</accession>
<feature type="transmembrane region" description="Helical" evidence="1">
    <location>
        <begin position="90"/>
        <end position="109"/>
    </location>
</feature>
<feature type="transmembrane region" description="Helical" evidence="1">
    <location>
        <begin position="191"/>
        <end position="207"/>
    </location>
</feature>
<gene>
    <name evidence="2" type="ORF">DXD09_09505</name>
</gene>
<keyword evidence="1" id="KW-0812">Transmembrane</keyword>
<dbReference type="RefSeq" id="WP_117643975.1">
    <property type="nucleotide sequence ID" value="NZ_QSQR01000011.1"/>
</dbReference>
<feature type="transmembrane region" description="Helical" evidence="1">
    <location>
        <begin position="121"/>
        <end position="140"/>
    </location>
</feature>
<keyword evidence="1" id="KW-1133">Transmembrane helix</keyword>
<sequence length="271" mass="30940">MKNKKGKTLKGVIRGNFRKYGVFVKTLYHGPEEGTRVGYFCRNIPVAVRLYGWCMAAVLWLVYVLSGGYIKLFREHFHYFPPTFDNFSSKAALLAVPFVVVIYFICKFLELAKSEKVWLRILFWFTVVGIMAIIVLYVSWRVYVAGVKVTVWNENRLNLKWREQESYFTMAFDFLIAPVFFTVMIRDHFRIFRSLLMSGGVIPYLLLCVENPYVIVLSIVMIVKIIFVLLIIILVVGLISLLDEGGSGSSGGSGGLIIENIGDGIWAIFEI</sequence>
<evidence type="ECO:0000313" key="3">
    <source>
        <dbReference type="Proteomes" id="UP000260790"/>
    </source>
</evidence>
<dbReference type="Proteomes" id="UP000260790">
    <property type="component" value="Unassembled WGS sequence"/>
</dbReference>
<reference evidence="2 3" key="1">
    <citation type="submission" date="2018-08" db="EMBL/GenBank/DDBJ databases">
        <title>A genome reference for cultivated species of the human gut microbiota.</title>
        <authorList>
            <person name="Zou Y."/>
            <person name="Xue W."/>
            <person name="Luo G."/>
        </authorList>
    </citation>
    <scope>NUCLEOTIDE SEQUENCE [LARGE SCALE GENOMIC DNA]</scope>
    <source>
        <strain evidence="2 3">TF10-9AT</strain>
    </source>
</reference>
<feature type="transmembrane region" description="Helical" evidence="1">
    <location>
        <begin position="213"/>
        <end position="242"/>
    </location>
</feature>
<evidence type="ECO:0000313" key="2">
    <source>
        <dbReference type="EMBL" id="RGK44750.1"/>
    </source>
</evidence>
<keyword evidence="1" id="KW-0472">Membrane</keyword>
<protein>
    <submittedName>
        <fullName evidence="2">Uncharacterized protein</fullName>
    </submittedName>
</protein>
<comment type="caution">
    <text evidence="2">The sequence shown here is derived from an EMBL/GenBank/DDBJ whole genome shotgun (WGS) entry which is preliminary data.</text>
</comment>
<name>A0A8B2Z178_9LACO</name>
<proteinExistence type="predicted"/>
<feature type="transmembrane region" description="Helical" evidence="1">
    <location>
        <begin position="50"/>
        <end position="70"/>
    </location>
</feature>
<evidence type="ECO:0000256" key="1">
    <source>
        <dbReference type="SAM" id="Phobius"/>
    </source>
</evidence>
<dbReference type="EMBL" id="QSQR01000011">
    <property type="protein sequence ID" value="RGK44750.1"/>
    <property type="molecule type" value="Genomic_DNA"/>
</dbReference>
<feature type="transmembrane region" description="Helical" evidence="1">
    <location>
        <begin position="166"/>
        <end position="184"/>
    </location>
</feature>
<organism evidence="2 3">
    <name type="scientific">Ligilactobacillus ruminis</name>
    <dbReference type="NCBI Taxonomy" id="1623"/>
    <lineage>
        <taxon>Bacteria</taxon>
        <taxon>Bacillati</taxon>
        <taxon>Bacillota</taxon>
        <taxon>Bacilli</taxon>
        <taxon>Lactobacillales</taxon>
        <taxon>Lactobacillaceae</taxon>
        <taxon>Ligilactobacillus</taxon>
    </lineage>
</organism>
<dbReference type="AlphaFoldDB" id="A0A8B2Z178"/>